<sequence>MSRLFANSSRRVAVKHSNRRPTTHELIAFNIATASTAIRLGRFKSSTPLSPAKPKTCRVSRFPVYGHCDVSSLRVPHKSRFTEAGHGQLELKASCGALVQ</sequence>
<gene>
    <name evidence="1" type="ORF">BaRGS_00007642</name>
</gene>
<proteinExistence type="predicted"/>
<dbReference type="Proteomes" id="UP001519460">
    <property type="component" value="Unassembled WGS sequence"/>
</dbReference>
<dbReference type="EMBL" id="JACVVK020000033">
    <property type="protein sequence ID" value="KAK7501157.1"/>
    <property type="molecule type" value="Genomic_DNA"/>
</dbReference>
<evidence type="ECO:0000313" key="1">
    <source>
        <dbReference type="EMBL" id="KAK7501157.1"/>
    </source>
</evidence>
<reference evidence="1 2" key="1">
    <citation type="journal article" date="2023" name="Sci. Data">
        <title>Genome assembly of the Korean intertidal mud-creeper Batillaria attramentaria.</title>
        <authorList>
            <person name="Patra A.K."/>
            <person name="Ho P.T."/>
            <person name="Jun S."/>
            <person name="Lee S.J."/>
            <person name="Kim Y."/>
            <person name="Won Y.J."/>
        </authorList>
    </citation>
    <scope>NUCLEOTIDE SEQUENCE [LARGE SCALE GENOMIC DNA]</scope>
    <source>
        <strain evidence="1">Wonlab-2016</strain>
    </source>
</reference>
<accession>A0ABD0LP90</accession>
<protein>
    <submittedName>
        <fullName evidence="1">Uncharacterized protein</fullName>
    </submittedName>
</protein>
<comment type="caution">
    <text evidence="1">The sequence shown here is derived from an EMBL/GenBank/DDBJ whole genome shotgun (WGS) entry which is preliminary data.</text>
</comment>
<evidence type="ECO:0000313" key="2">
    <source>
        <dbReference type="Proteomes" id="UP001519460"/>
    </source>
</evidence>
<organism evidence="1 2">
    <name type="scientific">Batillaria attramentaria</name>
    <dbReference type="NCBI Taxonomy" id="370345"/>
    <lineage>
        <taxon>Eukaryota</taxon>
        <taxon>Metazoa</taxon>
        <taxon>Spiralia</taxon>
        <taxon>Lophotrochozoa</taxon>
        <taxon>Mollusca</taxon>
        <taxon>Gastropoda</taxon>
        <taxon>Caenogastropoda</taxon>
        <taxon>Sorbeoconcha</taxon>
        <taxon>Cerithioidea</taxon>
        <taxon>Batillariidae</taxon>
        <taxon>Batillaria</taxon>
    </lineage>
</organism>
<name>A0ABD0LP90_9CAEN</name>
<keyword evidence="2" id="KW-1185">Reference proteome</keyword>
<dbReference type="AlphaFoldDB" id="A0ABD0LP90"/>